<dbReference type="AlphaFoldDB" id="A0A382F7K0"/>
<evidence type="ECO:0000313" key="2">
    <source>
        <dbReference type="EMBL" id="SVB58649.1"/>
    </source>
</evidence>
<feature type="transmembrane region" description="Helical" evidence="1">
    <location>
        <begin position="199"/>
        <end position="221"/>
    </location>
</feature>
<evidence type="ECO:0008006" key="3">
    <source>
        <dbReference type="Google" id="ProtNLM"/>
    </source>
</evidence>
<dbReference type="GO" id="GO:0009306">
    <property type="term" value="P:protein secretion"/>
    <property type="evidence" value="ECO:0007669"/>
    <property type="project" value="InterPro"/>
</dbReference>
<feature type="transmembrane region" description="Helical" evidence="1">
    <location>
        <begin position="41"/>
        <end position="60"/>
    </location>
</feature>
<evidence type="ECO:0000256" key="1">
    <source>
        <dbReference type="SAM" id="Phobius"/>
    </source>
</evidence>
<keyword evidence="1" id="KW-1133">Transmembrane helix</keyword>
<dbReference type="PANTHER" id="PTHR30161:SF1">
    <property type="entry name" value="FLAGELLAR BIOSYNTHESIS PROTEIN FLHA-RELATED"/>
    <property type="match status" value="1"/>
</dbReference>
<dbReference type="EMBL" id="UINC01048288">
    <property type="protein sequence ID" value="SVB58649.1"/>
    <property type="molecule type" value="Genomic_DNA"/>
</dbReference>
<dbReference type="InterPro" id="IPR001712">
    <property type="entry name" value="T3SS_FHIPEP"/>
</dbReference>
<feature type="transmembrane region" description="Helical" evidence="1">
    <location>
        <begin position="72"/>
        <end position="92"/>
    </location>
</feature>
<gene>
    <name evidence="2" type="ORF">METZ01_LOCUS211503</name>
</gene>
<keyword evidence="1" id="KW-0472">Membrane</keyword>
<name>A0A382F7K0_9ZZZZ</name>
<dbReference type="Pfam" id="PF00771">
    <property type="entry name" value="FHIPEP"/>
    <property type="match status" value="1"/>
</dbReference>
<keyword evidence="1" id="KW-0812">Transmembrane</keyword>
<feature type="non-terminal residue" evidence="2">
    <location>
        <position position="382"/>
    </location>
</feature>
<organism evidence="2">
    <name type="scientific">marine metagenome</name>
    <dbReference type="NCBI Taxonomy" id="408172"/>
    <lineage>
        <taxon>unclassified sequences</taxon>
        <taxon>metagenomes</taxon>
        <taxon>ecological metagenomes</taxon>
    </lineage>
</organism>
<dbReference type="GO" id="GO:0005886">
    <property type="term" value="C:plasma membrane"/>
    <property type="evidence" value="ECO:0007669"/>
    <property type="project" value="TreeGrafter"/>
</dbReference>
<sequence>MAGEDKKIKRVWDFSDLALVFFMFGTLLVLIVPVHQIMMDMLLAVSLALALLILLVILFLRNPSDFSGFPTLLLIFTLYRLGLNVASTRLILSEADAGDLIDAFGEFVVSGSFVVGIVIFLILTVINFVVITKGAGRIAEVAARFTLDAMPGKQLSIDAELDKGYITVEEALEKRRNLQQEADFYGAMDGASKFVRGDAVAAILVTLVNIVGGLAIGVFQNGMPVGEALETYTRLTIGDGLLSQVPAIITSTAAGVLVTRAASKQELGQDLGKQLFFSQRVMGILCGTMVIMSIVPGFPILPFFALASLFGFMAYGLREGGILRNAYDEMDKQDAMTRKKDDAKKEAAAGGPDEALENLLQVDTLMIELGYGLVGLADPSKG</sequence>
<feature type="transmembrane region" description="Helical" evidence="1">
    <location>
        <begin position="12"/>
        <end position="35"/>
    </location>
</feature>
<dbReference type="PANTHER" id="PTHR30161">
    <property type="entry name" value="FLAGELLAR EXPORT PROTEIN, MEMBRANE FLHA SUBUNIT-RELATED"/>
    <property type="match status" value="1"/>
</dbReference>
<feature type="transmembrane region" description="Helical" evidence="1">
    <location>
        <begin position="107"/>
        <end position="130"/>
    </location>
</feature>
<dbReference type="GO" id="GO:0044780">
    <property type="term" value="P:bacterial-type flagellum assembly"/>
    <property type="evidence" value="ECO:0007669"/>
    <property type="project" value="TreeGrafter"/>
</dbReference>
<reference evidence="2" key="1">
    <citation type="submission" date="2018-05" db="EMBL/GenBank/DDBJ databases">
        <authorList>
            <person name="Lanie J.A."/>
            <person name="Ng W.-L."/>
            <person name="Kazmierczak K.M."/>
            <person name="Andrzejewski T.M."/>
            <person name="Davidsen T.M."/>
            <person name="Wayne K.J."/>
            <person name="Tettelin H."/>
            <person name="Glass J.I."/>
            <person name="Rusch D."/>
            <person name="Podicherti R."/>
            <person name="Tsui H.-C.T."/>
            <person name="Winkler M.E."/>
        </authorList>
    </citation>
    <scope>NUCLEOTIDE SEQUENCE</scope>
</reference>
<dbReference type="PRINTS" id="PR00949">
    <property type="entry name" value="TYPE3IMAPROT"/>
</dbReference>
<proteinExistence type="predicted"/>
<feature type="transmembrane region" description="Helical" evidence="1">
    <location>
        <begin position="241"/>
        <end position="263"/>
    </location>
</feature>
<protein>
    <recommendedName>
        <fullName evidence="3">EscV/YscV/HrcV family type III secretion system export apparatus protein</fullName>
    </recommendedName>
</protein>
<accession>A0A382F7K0</accession>